<evidence type="ECO:0000256" key="1">
    <source>
        <dbReference type="ARBA" id="ARBA00022679"/>
    </source>
</evidence>
<keyword evidence="2 4" id="KW-0012">Acyltransferase</keyword>
<evidence type="ECO:0000313" key="4">
    <source>
        <dbReference type="EMBL" id="WAJ25716.1"/>
    </source>
</evidence>
<gene>
    <name evidence="4" type="ORF">OW255_09470</name>
</gene>
<accession>A0ABY7AJR3</accession>
<protein>
    <submittedName>
        <fullName evidence="4">GNAT family N-acetyltransferase</fullName>
        <ecNumber evidence="4">2.3.1.-</ecNumber>
    </submittedName>
</protein>
<keyword evidence="5" id="KW-1185">Reference proteome</keyword>
<dbReference type="EMBL" id="CP113524">
    <property type="protein sequence ID" value="WAJ25716.1"/>
    <property type="molecule type" value="Genomic_DNA"/>
</dbReference>
<name>A0ABY7AJR3_9FIRM</name>
<dbReference type="Proteomes" id="UP001163115">
    <property type="component" value="Chromosome"/>
</dbReference>
<dbReference type="SUPFAM" id="SSF55729">
    <property type="entry name" value="Acyl-CoA N-acyltransferases (Nat)"/>
    <property type="match status" value="1"/>
</dbReference>
<dbReference type="PROSITE" id="PS51186">
    <property type="entry name" value="GNAT"/>
    <property type="match status" value="1"/>
</dbReference>
<organism evidence="4 5">
    <name type="scientific">Lacrimispora xylanolytica</name>
    <dbReference type="NCBI Taxonomy" id="29375"/>
    <lineage>
        <taxon>Bacteria</taxon>
        <taxon>Bacillati</taxon>
        <taxon>Bacillota</taxon>
        <taxon>Clostridia</taxon>
        <taxon>Lachnospirales</taxon>
        <taxon>Lachnospiraceae</taxon>
        <taxon>Lacrimispora</taxon>
    </lineage>
</organism>
<dbReference type="InterPro" id="IPR016181">
    <property type="entry name" value="Acyl_CoA_acyltransferase"/>
</dbReference>
<proteinExistence type="predicted"/>
<evidence type="ECO:0000313" key="5">
    <source>
        <dbReference type="Proteomes" id="UP001163115"/>
    </source>
</evidence>
<evidence type="ECO:0000259" key="3">
    <source>
        <dbReference type="PROSITE" id="PS51186"/>
    </source>
</evidence>
<dbReference type="PANTHER" id="PTHR43626">
    <property type="entry name" value="ACYL-COA N-ACYLTRANSFERASE"/>
    <property type="match status" value="1"/>
</dbReference>
<dbReference type="CDD" id="cd04301">
    <property type="entry name" value="NAT_SF"/>
    <property type="match status" value="1"/>
</dbReference>
<dbReference type="InterPro" id="IPR000182">
    <property type="entry name" value="GNAT_dom"/>
</dbReference>
<keyword evidence="1 4" id="KW-0808">Transferase</keyword>
<dbReference type="RefSeq" id="WP_268116426.1">
    <property type="nucleotide sequence ID" value="NZ_CP113524.1"/>
</dbReference>
<dbReference type="EC" id="2.3.1.-" evidence="4"/>
<dbReference type="InterPro" id="IPR045039">
    <property type="entry name" value="NSI-like"/>
</dbReference>
<evidence type="ECO:0000256" key="2">
    <source>
        <dbReference type="ARBA" id="ARBA00023315"/>
    </source>
</evidence>
<reference evidence="4" key="1">
    <citation type="submission" date="2022-11" db="EMBL/GenBank/DDBJ databases">
        <title>Lacrimispora xylanolytica sy1, complete genome.</title>
        <authorList>
            <person name="Choi S."/>
        </authorList>
    </citation>
    <scope>NUCLEOTIDE SEQUENCE</scope>
    <source>
        <strain evidence="4">Sy1</strain>
    </source>
</reference>
<dbReference type="PANTHER" id="PTHR43626:SF4">
    <property type="entry name" value="GCN5-RELATED N-ACETYLTRANSFERASE 2, CHLOROPLASTIC"/>
    <property type="match status" value="1"/>
</dbReference>
<dbReference type="Gene3D" id="3.40.630.30">
    <property type="match status" value="1"/>
</dbReference>
<sequence>MTYEIRENALTEKDFNRLRVSAGWGQLSAKQGEEALKNSLLTIAVMDEGQVIGMGRLVGDGVCICYVQDLVILPQYQGKGIGKAIMERLIAYAKEHGVSGTHLTLGLFAAKGKEVFYQKLGFFTRPNENRGPGMELSLEL</sequence>
<feature type="domain" description="N-acetyltransferase" evidence="3">
    <location>
        <begin position="3"/>
        <end position="140"/>
    </location>
</feature>
<dbReference type="GO" id="GO:0016746">
    <property type="term" value="F:acyltransferase activity"/>
    <property type="evidence" value="ECO:0007669"/>
    <property type="project" value="UniProtKB-KW"/>
</dbReference>
<dbReference type="Pfam" id="PF13508">
    <property type="entry name" value="Acetyltransf_7"/>
    <property type="match status" value="1"/>
</dbReference>